<reference evidence="4 5" key="1">
    <citation type="submission" date="2018-10" db="EMBL/GenBank/DDBJ databases">
        <title>Rhizobium etli, R. leguminosarum and a new Rhizobium genospecies from Phaseolus dumosus.</title>
        <authorList>
            <person name="Ramirez-Puebla S.T."/>
            <person name="Rogel-Hernandez M.A."/>
            <person name="Guerrero G."/>
            <person name="Ormeno-Orrillo E."/>
            <person name="Martinez-Romero J.C."/>
            <person name="Negrete-Yankelevich S."/>
            <person name="Martinez-Romero E."/>
        </authorList>
    </citation>
    <scope>NUCLEOTIDE SEQUENCE [LARGE SCALE GENOMIC DNA]</scope>
    <source>
        <strain evidence="4 5">CCGE525</strain>
    </source>
</reference>
<evidence type="ECO:0000256" key="1">
    <source>
        <dbReference type="ARBA" id="ARBA00022603"/>
    </source>
</evidence>
<dbReference type="InterPro" id="IPR051052">
    <property type="entry name" value="Diverse_substrate_MTase"/>
</dbReference>
<sequence>MFIRCARAVAVGSTRINESVLGRAIWFHLWYPSKMKDPPLAATGLVPSGILEIFPRIRSNGEETGMTHDARLVRERDFHNERFSAPEERKEDSFYFAVKPAVDAYWRLVRAACPEREVLEYGCSNGMSSIGLAPSAKRITGIDISDVAIQQATNAAVRRGFSNVTFQVDNAEDMKLPSAGFDVVFGSGILHHLVLEKSLREIRRVLRPGGRAFFFEPLGHNPVINLYRNWTPDARTVDEHPLLKSDFAIVRKYFSKCDLEFFGLATLASIPFRGSPLGAAVRAAGEQIDNLLLKIPGARWQAWIVVMALEA</sequence>
<protein>
    <submittedName>
        <fullName evidence="4">Class I SAM-dependent methyltransferase</fullName>
    </submittedName>
</protein>
<evidence type="ECO:0000313" key="5">
    <source>
        <dbReference type="Proteomes" id="UP000282195"/>
    </source>
</evidence>
<evidence type="ECO:0000256" key="2">
    <source>
        <dbReference type="ARBA" id="ARBA00022679"/>
    </source>
</evidence>
<dbReference type="KEGG" id="rjg:CCGE525_10395"/>
<dbReference type="Gene3D" id="3.40.50.150">
    <property type="entry name" value="Vaccinia Virus protein VP39"/>
    <property type="match status" value="1"/>
</dbReference>
<evidence type="ECO:0000313" key="4">
    <source>
        <dbReference type="EMBL" id="AYG59154.1"/>
    </source>
</evidence>
<proteinExistence type="predicted"/>
<dbReference type="PANTHER" id="PTHR44942:SF4">
    <property type="entry name" value="METHYLTRANSFERASE TYPE 11 DOMAIN-CONTAINING PROTEIN"/>
    <property type="match status" value="1"/>
</dbReference>
<dbReference type="OrthoDB" id="1853779at2"/>
<dbReference type="Pfam" id="PF13847">
    <property type="entry name" value="Methyltransf_31"/>
    <property type="match status" value="1"/>
</dbReference>
<evidence type="ECO:0000259" key="3">
    <source>
        <dbReference type="Pfam" id="PF13847"/>
    </source>
</evidence>
<dbReference type="SUPFAM" id="SSF53335">
    <property type="entry name" value="S-adenosyl-L-methionine-dependent methyltransferases"/>
    <property type="match status" value="1"/>
</dbReference>
<keyword evidence="2 4" id="KW-0808">Transferase</keyword>
<dbReference type="EMBL" id="CP032694">
    <property type="protein sequence ID" value="AYG59154.1"/>
    <property type="molecule type" value="Genomic_DNA"/>
</dbReference>
<feature type="domain" description="Methyltransferase" evidence="3">
    <location>
        <begin position="117"/>
        <end position="212"/>
    </location>
</feature>
<dbReference type="AlphaFoldDB" id="A0A387FSY1"/>
<dbReference type="InterPro" id="IPR029063">
    <property type="entry name" value="SAM-dependent_MTases_sf"/>
</dbReference>
<name>A0A387FSY1_9HYPH</name>
<organism evidence="4 5">
    <name type="scientific">Rhizobium jaguaris</name>
    <dbReference type="NCBI Taxonomy" id="1312183"/>
    <lineage>
        <taxon>Bacteria</taxon>
        <taxon>Pseudomonadati</taxon>
        <taxon>Pseudomonadota</taxon>
        <taxon>Alphaproteobacteria</taxon>
        <taxon>Hyphomicrobiales</taxon>
        <taxon>Rhizobiaceae</taxon>
        <taxon>Rhizobium/Agrobacterium group</taxon>
        <taxon>Rhizobium</taxon>
    </lineage>
</organism>
<dbReference type="InterPro" id="IPR025714">
    <property type="entry name" value="Methyltranfer_dom"/>
</dbReference>
<dbReference type="GO" id="GO:0008757">
    <property type="term" value="F:S-adenosylmethionine-dependent methyltransferase activity"/>
    <property type="evidence" value="ECO:0007669"/>
    <property type="project" value="InterPro"/>
</dbReference>
<dbReference type="Proteomes" id="UP000282195">
    <property type="component" value="Chromosome"/>
</dbReference>
<dbReference type="GO" id="GO:0032259">
    <property type="term" value="P:methylation"/>
    <property type="evidence" value="ECO:0007669"/>
    <property type="project" value="UniProtKB-KW"/>
</dbReference>
<dbReference type="CDD" id="cd02440">
    <property type="entry name" value="AdoMet_MTases"/>
    <property type="match status" value="1"/>
</dbReference>
<dbReference type="PANTHER" id="PTHR44942">
    <property type="entry name" value="METHYLTRANSF_11 DOMAIN-CONTAINING PROTEIN"/>
    <property type="match status" value="1"/>
</dbReference>
<accession>A0A387FSY1</accession>
<keyword evidence="1 4" id="KW-0489">Methyltransferase</keyword>
<keyword evidence="5" id="KW-1185">Reference proteome</keyword>
<gene>
    <name evidence="4" type="ORF">CCGE525_10395</name>
</gene>